<feature type="compositionally biased region" description="Polar residues" evidence="7">
    <location>
        <begin position="267"/>
        <end position="276"/>
    </location>
</feature>
<accession>A0A8T1WVL6</accession>
<evidence type="ECO:0000256" key="2">
    <source>
        <dbReference type="ARBA" id="ARBA00007700"/>
    </source>
</evidence>
<feature type="compositionally biased region" description="Polar residues" evidence="7">
    <location>
        <begin position="168"/>
        <end position="179"/>
    </location>
</feature>
<evidence type="ECO:0000256" key="5">
    <source>
        <dbReference type="ARBA" id="ARBA00023212"/>
    </source>
</evidence>
<evidence type="ECO:0000256" key="3">
    <source>
        <dbReference type="ARBA" id="ARBA00022490"/>
    </source>
</evidence>
<evidence type="ECO:0000256" key="7">
    <source>
        <dbReference type="SAM" id="MobiDB-lite"/>
    </source>
</evidence>
<evidence type="ECO:0000313" key="9">
    <source>
        <dbReference type="Proteomes" id="UP000693981"/>
    </source>
</evidence>
<feature type="region of interest" description="Disordered" evidence="7">
    <location>
        <begin position="1"/>
        <end position="295"/>
    </location>
</feature>
<dbReference type="GO" id="GO:0005815">
    <property type="term" value="C:microtubule organizing center"/>
    <property type="evidence" value="ECO:0007669"/>
    <property type="project" value="TreeGrafter"/>
</dbReference>
<keyword evidence="4" id="KW-0969">Cilium</keyword>
<dbReference type="PANTHER" id="PTHR13376">
    <property type="entry name" value="INTRAFLAGELLAR TRANSPORT PROTEIN 46 HOMOLOG"/>
    <property type="match status" value="1"/>
</dbReference>
<evidence type="ECO:0000313" key="8">
    <source>
        <dbReference type="EMBL" id="KAG7397877.1"/>
    </source>
</evidence>
<keyword evidence="6" id="KW-0966">Cell projection</keyword>
<comment type="similarity">
    <text evidence="2">Belongs to the IFT46 family.</text>
</comment>
<feature type="compositionally biased region" description="Polar residues" evidence="7">
    <location>
        <begin position="115"/>
        <end position="157"/>
    </location>
</feature>
<protein>
    <submittedName>
        <fullName evidence="8">Intraflagellar transport protein 46</fullName>
    </submittedName>
</protein>
<name>A0A8T1WVL6_9STRA</name>
<evidence type="ECO:0000256" key="6">
    <source>
        <dbReference type="ARBA" id="ARBA00023273"/>
    </source>
</evidence>
<reference evidence="8" key="1">
    <citation type="submission" date="2021-02" db="EMBL/GenBank/DDBJ databases">
        <authorList>
            <person name="Palmer J.M."/>
        </authorList>
    </citation>
    <scope>NUCLEOTIDE SEQUENCE</scope>
    <source>
        <strain evidence="8">SCRP23</strain>
    </source>
</reference>
<feature type="compositionally biased region" description="Basic and acidic residues" evidence="7">
    <location>
        <begin position="223"/>
        <end position="235"/>
    </location>
</feature>
<feature type="compositionally biased region" description="Low complexity" evidence="7">
    <location>
        <begin position="277"/>
        <end position="287"/>
    </location>
</feature>
<dbReference type="Proteomes" id="UP000693981">
    <property type="component" value="Unassembled WGS sequence"/>
</dbReference>
<keyword evidence="5" id="KW-0206">Cytoskeleton</keyword>
<feature type="compositionally biased region" description="Low complexity" evidence="7">
    <location>
        <begin position="187"/>
        <end position="222"/>
    </location>
</feature>
<dbReference type="EMBL" id="JAGDFL010000098">
    <property type="protein sequence ID" value="KAG7397877.1"/>
    <property type="molecule type" value="Genomic_DNA"/>
</dbReference>
<dbReference type="Pfam" id="PF12317">
    <property type="entry name" value="IFT46_B_C"/>
    <property type="match status" value="1"/>
</dbReference>
<evidence type="ECO:0000256" key="4">
    <source>
        <dbReference type="ARBA" id="ARBA00023069"/>
    </source>
</evidence>
<dbReference type="AlphaFoldDB" id="A0A8T1WVL6"/>
<dbReference type="GO" id="GO:0042073">
    <property type="term" value="P:intraciliary transport"/>
    <property type="evidence" value="ECO:0007669"/>
    <property type="project" value="InterPro"/>
</dbReference>
<feature type="compositionally biased region" description="Acidic residues" evidence="7">
    <location>
        <begin position="243"/>
        <end position="263"/>
    </location>
</feature>
<keyword evidence="3" id="KW-0963">Cytoplasm</keyword>
<dbReference type="OrthoDB" id="2119217at2759"/>
<gene>
    <name evidence="8" type="primary">IFT46_2</name>
    <name evidence="8" type="ORF">PHYBOEH_012068</name>
</gene>
<evidence type="ECO:0000256" key="1">
    <source>
        <dbReference type="ARBA" id="ARBA00004120"/>
    </source>
</evidence>
<comment type="subcellular location">
    <subcellularLocation>
        <location evidence="1">Cytoplasm</location>
        <location evidence="1">Cytoskeleton</location>
        <location evidence="1">Cilium basal body</location>
    </subcellularLocation>
</comment>
<comment type="caution">
    <text evidence="8">The sequence shown here is derived from an EMBL/GenBank/DDBJ whole genome shotgun (WGS) entry which is preliminary data.</text>
</comment>
<dbReference type="GO" id="GO:0031514">
    <property type="term" value="C:motile cilium"/>
    <property type="evidence" value="ECO:0007669"/>
    <property type="project" value="TreeGrafter"/>
</dbReference>
<keyword evidence="9" id="KW-1185">Reference proteome</keyword>
<proteinExistence type="inferred from homology"/>
<feature type="compositionally biased region" description="Acidic residues" evidence="7">
    <location>
        <begin position="14"/>
        <end position="41"/>
    </location>
</feature>
<organism evidence="8 9">
    <name type="scientific">Phytophthora boehmeriae</name>
    <dbReference type="NCBI Taxonomy" id="109152"/>
    <lineage>
        <taxon>Eukaryota</taxon>
        <taxon>Sar</taxon>
        <taxon>Stramenopiles</taxon>
        <taxon>Oomycota</taxon>
        <taxon>Peronosporomycetes</taxon>
        <taxon>Peronosporales</taxon>
        <taxon>Peronosporaceae</taxon>
        <taxon>Phytophthora</taxon>
    </lineage>
</organism>
<dbReference type="GO" id="GO:0060271">
    <property type="term" value="P:cilium assembly"/>
    <property type="evidence" value="ECO:0007669"/>
    <property type="project" value="TreeGrafter"/>
</dbReference>
<dbReference type="PANTHER" id="PTHR13376:SF0">
    <property type="entry name" value="INTRAFLAGELLAR TRANSPORT PROTEIN 46 HOMOLOG"/>
    <property type="match status" value="1"/>
</dbReference>
<feature type="compositionally biased region" description="Basic and acidic residues" evidence="7">
    <location>
        <begin position="1"/>
        <end position="13"/>
    </location>
</feature>
<sequence>MSRRESKDDSGKEDSDEDISDSGSEEESDSGSEDDMSESEEEGKSKPVAKASAGGGAAKATGSERALVNQPFDEAVDLSESEGSILSEDPNSPKKKSGGMTLKNQPFDEALELSESVQEMESPQKTSVPASGKPSNLASTNSSAPGSSAVGNETKNQPFDEEVDLSDSGDSIDTNGQPSPIQKKEAPPAAAARQPPIQSESKPTPVEATKAPPAAKPAPTVAPEKRAEPARKPVQHESASSSEESESGEDEDDDDEEDDEGEEPQSHAASASAPRTSGSISAESGTGASSGGAGSSNHAAMLANAGSYKESDYAHLKVSHEIRELFQYIGRFKAQEIELETRLKCFIPEYIPAVGDMDAFLKVPRPDGQQDQLGLKMLDEPSLTQSDATVLDLQLRSTSKKKHGDIVVRSIENAEKAPREIDRWMKSIADLHRTKPPPQVHYTKTMPDIESLMQVWPEEFEELLSKTTLPSADLDMALEQYVRVICALLDIPVHKNVYESLHVLFTLYLEFRSNQHFMPLL</sequence>
<feature type="compositionally biased region" description="Low complexity" evidence="7">
    <location>
        <begin position="46"/>
        <end position="63"/>
    </location>
</feature>
<dbReference type="GO" id="GO:0030992">
    <property type="term" value="C:intraciliary transport particle B"/>
    <property type="evidence" value="ECO:0007669"/>
    <property type="project" value="TreeGrafter"/>
</dbReference>
<dbReference type="InterPro" id="IPR022088">
    <property type="entry name" value="Intraflagellar_transp_cmplxB"/>
</dbReference>